<gene>
    <name evidence="2" type="ORF">ALECFALPRED_010672</name>
</gene>
<proteinExistence type="predicted"/>
<name>A0A8H3I2R7_9LECA</name>
<feature type="region of interest" description="Disordered" evidence="1">
    <location>
        <begin position="82"/>
        <end position="110"/>
    </location>
</feature>
<dbReference type="EMBL" id="CAJPDR010000009">
    <property type="protein sequence ID" value="CAF9905065.1"/>
    <property type="molecule type" value="Genomic_DNA"/>
</dbReference>
<dbReference type="Proteomes" id="UP000664203">
    <property type="component" value="Unassembled WGS sequence"/>
</dbReference>
<reference evidence="2" key="1">
    <citation type="submission" date="2021-03" db="EMBL/GenBank/DDBJ databases">
        <authorList>
            <person name="Tagirdzhanova G."/>
        </authorList>
    </citation>
    <scope>NUCLEOTIDE SEQUENCE</scope>
</reference>
<feature type="compositionally biased region" description="Basic residues" evidence="1">
    <location>
        <begin position="1"/>
        <end position="11"/>
    </location>
</feature>
<accession>A0A8H3I2R7</accession>
<feature type="region of interest" description="Disordered" evidence="1">
    <location>
        <begin position="1"/>
        <end position="54"/>
    </location>
</feature>
<protein>
    <submittedName>
        <fullName evidence="2">Uncharacterized protein</fullName>
    </submittedName>
</protein>
<organism evidence="2 3">
    <name type="scientific">Alectoria fallacina</name>
    <dbReference type="NCBI Taxonomy" id="1903189"/>
    <lineage>
        <taxon>Eukaryota</taxon>
        <taxon>Fungi</taxon>
        <taxon>Dikarya</taxon>
        <taxon>Ascomycota</taxon>
        <taxon>Pezizomycotina</taxon>
        <taxon>Lecanoromycetes</taxon>
        <taxon>OSLEUM clade</taxon>
        <taxon>Lecanoromycetidae</taxon>
        <taxon>Lecanorales</taxon>
        <taxon>Lecanorineae</taxon>
        <taxon>Parmeliaceae</taxon>
        <taxon>Alectoria</taxon>
    </lineage>
</organism>
<comment type="caution">
    <text evidence="2">The sequence shown here is derived from an EMBL/GenBank/DDBJ whole genome shotgun (WGS) entry which is preliminary data.</text>
</comment>
<feature type="compositionally biased region" description="Polar residues" evidence="1">
    <location>
        <begin position="100"/>
        <end position="110"/>
    </location>
</feature>
<keyword evidence="3" id="KW-1185">Reference proteome</keyword>
<sequence length="233" mass="26073">MPFRDKIKRTFGRSTDDGSDLITIDTNKSIKSRKAKKEKLPDNVYKPGEPMPRPKYRGPYNQAHQDKLSAFSFEDAWKRRRSSGTVGSDLSPMGSRIMSRRNSAWSKKSKLGSRQNSTFAGVQESGYGDDDVANGMDLFVWRKEGRMGQLNGLTFCLVVVGLSRQHTAENPRPKIDGHTTNMAGLEFSKTVTNGDVYGLETRKTITNGRLFTEDELAKAMTQSTLKPSRLQGE</sequence>
<evidence type="ECO:0000256" key="1">
    <source>
        <dbReference type="SAM" id="MobiDB-lite"/>
    </source>
</evidence>
<evidence type="ECO:0000313" key="2">
    <source>
        <dbReference type="EMBL" id="CAF9905065.1"/>
    </source>
</evidence>
<evidence type="ECO:0000313" key="3">
    <source>
        <dbReference type="Proteomes" id="UP000664203"/>
    </source>
</evidence>
<dbReference type="OrthoDB" id="5408144at2759"/>
<dbReference type="AlphaFoldDB" id="A0A8H3I2R7"/>